<feature type="binding site" evidence="6">
    <location>
        <position position="141"/>
    </location>
    <ligand>
        <name>S-adenosyl-L-methionine</name>
        <dbReference type="ChEBI" id="CHEBI:59789"/>
    </ligand>
</feature>
<reference evidence="7 8" key="1">
    <citation type="submission" date="2017-01" db="EMBL/GenBank/DDBJ databases">
        <authorList>
            <person name="Mah S.A."/>
            <person name="Swanson W.J."/>
            <person name="Moy G.W."/>
            <person name="Vacquier V.D."/>
        </authorList>
    </citation>
    <scope>NUCLEOTIDE SEQUENCE [LARGE SCALE GENOMIC DNA]</scope>
    <source>
        <strain evidence="7 8">M9</strain>
    </source>
</reference>
<proteinExistence type="inferred from homology"/>
<keyword evidence="2 6" id="KW-0698">rRNA processing</keyword>
<keyword evidence="8" id="KW-1185">Reference proteome</keyword>
<keyword evidence="5 6" id="KW-0949">S-adenosyl-L-methionine</keyword>
<dbReference type="InterPro" id="IPR029063">
    <property type="entry name" value="SAM-dependent_MTases_sf"/>
</dbReference>
<comment type="subcellular location">
    <subcellularLocation>
        <location evidence="6">Cytoplasm</location>
    </subcellularLocation>
</comment>
<evidence type="ECO:0000256" key="4">
    <source>
        <dbReference type="ARBA" id="ARBA00022679"/>
    </source>
</evidence>
<dbReference type="HAMAP" id="MF_00074">
    <property type="entry name" value="16SrRNA_methyltr_G"/>
    <property type="match status" value="1"/>
</dbReference>
<evidence type="ECO:0000256" key="3">
    <source>
        <dbReference type="ARBA" id="ARBA00022603"/>
    </source>
</evidence>
<name>A0A1R3VZW1_9GAMM</name>
<keyword evidence="4 6" id="KW-0808">Transferase</keyword>
<dbReference type="PANTHER" id="PTHR31760:SF0">
    <property type="entry name" value="S-ADENOSYL-L-METHIONINE-DEPENDENT METHYLTRANSFERASES SUPERFAMILY PROTEIN"/>
    <property type="match status" value="1"/>
</dbReference>
<accession>A0A1R3VZW1</accession>
<evidence type="ECO:0000256" key="1">
    <source>
        <dbReference type="ARBA" id="ARBA00022490"/>
    </source>
</evidence>
<dbReference type="STRING" id="233100.SAMN05216526_1003"/>
<keyword evidence="3 6" id="KW-0489">Methyltransferase</keyword>
<feature type="binding site" evidence="6">
    <location>
        <position position="75"/>
    </location>
    <ligand>
        <name>S-adenosyl-L-methionine</name>
        <dbReference type="ChEBI" id="CHEBI:59789"/>
    </ligand>
</feature>
<comment type="similarity">
    <text evidence="6">Belongs to the methyltransferase superfamily. RNA methyltransferase RsmG family.</text>
</comment>
<organism evidence="7 8">
    <name type="scientific">Ectothiorhodosinus mongolicus</name>
    <dbReference type="NCBI Taxonomy" id="233100"/>
    <lineage>
        <taxon>Bacteria</taxon>
        <taxon>Pseudomonadati</taxon>
        <taxon>Pseudomonadota</taxon>
        <taxon>Gammaproteobacteria</taxon>
        <taxon>Chromatiales</taxon>
        <taxon>Ectothiorhodospiraceae</taxon>
        <taxon>Ectothiorhodosinus</taxon>
    </lineage>
</organism>
<dbReference type="Gene3D" id="3.40.50.150">
    <property type="entry name" value="Vaccinia Virus protein VP39"/>
    <property type="match status" value="1"/>
</dbReference>
<sequence length="208" mass="22674">MPDAVESALQRGLNALGLSPDLKDPLLAYQALLLRWNRAYNLTSIRDPKQSVTRHLLDSLAVAPHVRGPRILDVGTGPGLPGIPLALVYPQWEFVLLDSNNKKIRFLRQVVLELGLVNVTPIQERIESCPLSPPFATVISRAFAATADFVQMAGHCCALDGRMLAMKGREADNDPEGLPAGWGIEQTLDIEVPGLAAARRLVCLKRIS</sequence>
<dbReference type="Proteomes" id="UP000223759">
    <property type="component" value="Unassembled WGS sequence"/>
</dbReference>
<dbReference type="GO" id="GO:0005829">
    <property type="term" value="C:cytosol"/>
    <property type="evidence" value="ECO:0007669"/>
    <property type="project" value="TreeGrafter"/>
</dbReference>
<dbReference type="PIRSF" id="PIRSF003078">
    <property type="entry name" value="GidB"/>
    <property type="match status" value="1"/>
</dbReference>
<feature type="binding site" evidence="6">
    <location>
        <begin position="126"/>
        <end position="127"/>
    </location>
    <ligand>
        <name>S-adenosyl-L-methionine</name>
        <dbReference type="ChEBI" id="CHEBI:59789"/>
    </ligand>
</feature>
<dbReference type="EC" id="2.1.1.170" evidence="6"/>
<gene>
    <name evidence="6" type="primary">rsmG</name>
    <name evidence="7" type="ORF">SAMN05216526_1003</name>
</gene>
<evidence type="ECO:0000313" key="8">
    <source>
        <dbReference type="Proteomes" id="UP000223759"/>
    </source>
</evidence>
<protein>
    <recommendedName>
        <fullName evidence="6">Ribosomal RNA small subunit methyltransferase G</fullName>
        <ecNumber evidence="6">2.1.1.170</ecNumber>
    </recommendedName>
    <alternativeName>
        <fullName evidence="6">16S rRNA 7-methylguanosine methyltransferase</fullName>
        <shortName evidence="6">16S rRNA m7G methyltransferase</shortName>
    </alternativeName>
</protein>
<dbReference type="PANTHER" id="PTHR31760">
    <property type="entry name" value="S-ADENOSYL-L-METHIONINE-DEPENDENT METHYLTRANSFERASES SUPERFAMILY PROTEIN"/>
    <property type="match status" value="1"/>
</dbReference>
<evidence type="ECO:0000256" key="5">
    <source>
        <dbReference type="ARBA" id="ARBA00022691"/>
    </source>
</evidence>
<dbReference type="AlphaFoldDB" id="A0A1R3VZW1"/>
<keyword evidence="1 6" id="KW-0963">Cytoplasm</keyword>
<dbReference type="SUPFAM" id="SSF53335">
    <property type="entry name" value="S-adenosyl-L-methionine-dependent methyltransferases"/>
    <property type="match status" value="1"/>
</dbReference>
<comment type="function">
    <text evidence="6">Specifically methylates the N7 position of guanine in position 527 of 16S rRNA.</text>
</comment>
<comment type="caution">
    <text evidence="6">Lacks conserved residue(s) required for the propagation of feature annotation.</text>
</comment>
<dbReference type="OrthoDB" id="9808773at2"/>
<dbReference type="NCBIfam" id="TIGR00138">
    <property type="entry name" value="rsmG_gidB"/>
    <property type="match status" value="1"/>
</dbReference>
<comment type="catalytic activity">
    <reaction evidence="6">
        <text>guanosine(527) in 16S rRNA + S-adenosyl-L-methionine = N(7)-methylguanosine(527) in 16S rRNA + S-adenosyl-L-homocysteine</text>
        <dbReference type="Rhea" id="RHEA:42732"/>
        <dbReference type="Rhea" id="RHEA-COMP:10209"/>
        <dbReference type="Rhea" id="RHEA-COMP:10210"/>
        <dbReference type="ChEBI" id="CHEBI:57856"/>
        <dbReference type="ChEBI" id="CHEBI:59789"/>
        <dbReference type="ChEBI" id="CHEBI:74269"/>
        <dbReference type="ChEBI" id="CHEBI:74480"/>
        <dbReference type="EC" id="2.1.1.170"/>
    </reaction>
</comment>
<dbReference type="CDD" id="cd02440">
    <property type="entry name" value="AdoMet_MTases"/>
    <property type="match status" value="1"/>
</dbReference>
<dbReference type="RefSeq" id="WP_076755424.1">
    <property type="nucleotide sequence ID" value="NZ_CP023018.1"/>
</dbReference>
<dbReference type="GO" id="GO:0070043">
    <property type="term" value="F:rRNA (guanine-N7-)-methyltransferase activity"/>
    <property type="evidence" value="ECO:0007669"/>
    <property type="project" value="UniProtKB-UniRule"/>
</dbReference>
<feature type="binding site" evidence="6">
    <location>
        <position position="80"/>
    </location>
    <ligand>
        <name>S-adenosyl-L-methionine</name>
        <dbReference type="ChEBI" id="CHEBI:59789"/>
    </ligand>
</feature>
<dbReference type="InterPro" id="IPR003682">
    <property type="entry name" value="rRNA_ssu_MeTfrase_G"/>
</dbReference>
<evidence type="ECO:0000313" key="7">
    <source>
        <dbReference type="EMBL" id="SIT69091.1"/>
    </source>
</evidence>
<dbReference type="Pfam" id="PF02527">
    <property type="entry name" value="GidB"/>
    <property type="match status" value="1"/>
</dbReference>
<evidence type="ECO:0000256" key="2">
    <source>
        <dbReference type="ARBA" id="ARBA00022552"/>
    </source>
</evidence>
<evidence type="ECO:0000256" key="6">
    <source>
        <dbReference type="HAMAP-Rule" id="MF_00074"/>
    </source>
</evidence>
<dbReference type="EMBL" id="FTPK01000002">
    <property type="protein sequence ID" value="SIT69091.1"/>
    <property type="molecule type" value="Genomic_DNA"/>
</dbReference>